<keyword evidence="5 8" id="KW-0812">Transmembrane</keyword>
<dbReference type="AlphaFoldDB" id="A0A8S9XWG0"/>
<dbReference type="PRINTS" id="PR00171">
    <property type="entry name" value="SUGRTRNSPORT"/>
</dbReference>
<dbReference type="PANTHER" id="PTHR48021:SF1">
    <property type="entry name" value="GH07001P-RELATED"/>
    <property type="match status" value="1"/>
</dbReference>
<feature type="transmembrane region" description="Helical" evidence="8">
    <location>
        <begin position="43"/>
        <end position="65"/>
    </location>
</feature>
<feature type="transmembrane region" description="Helical" evidence="8">
    <location>
        <begin position="253"/>
        <end position="272"/>
    </location>
</feature>
<feature type="domain" description="Major facilitator superfamily (MFS) profile" evidence="9">
    <location>
        <begin position="1"/>
        <end position="399"/>
    </location>
</feature>
<dbReference type="InterPro" id="IPR050549">
    <property type="entry name" value="MFS_Trehalose_Transporter"/>
</dbReference>
<accession>A0A8S9XWG0</accession>
<dbReference type="InterPro" id="IPR036259">
    <property type="entry name" value="MFS_trans_sf"/>
</dbReference>
<dbReference type="PANTHER" id="PTHR48021">
    <property type="match status" value="1"/>
</dbReference>
<feature type="transmembrane region" description="Helical" evidence="8">
    <location>
        <begin position="107"/>
        <end position="125"/>
    </location>
</feature>
<dbReference type="InterPro" id="IPR003663">
    <property type="entry name" value="Sugar/inositol_transpt"/>
</dbReference>
<feature type="transmembrane region" description="Helical" evidence="8">
    <location>
        <begin position="215"/>
        <end position="238"/>
    </location>
</feature>
<comment type="caution">
    <text evidence="10">The sequence shown here is derived from an EMBL/GenBank/DDBJ whole genome shotgun (WGS) entry which is preliminary data.</text>
</comment>
<dbReference type="PROSITE" id="PS50850">
    <property type="entry name" value="MFS"/>
    <property type="match status" value="1"/>
</dbReference>
<dbReference type="SUPFAM" id="SSF103473">
    <property type="entry name" value="MFS general substrate transporter"/>
    <property type="match status" value="1"/>
</dbReference>
<dbReference type="InterPro" id="IPR020846">
    <property type="entry name" value="MFS_dom"/>
</dbReference>
<dbReference type="Gene3D" id="1.20.1250.20">
    <property type="entry name" value="MFS general substrate transporter like domains"/>
    <property type="match status" value="1"/>
</dbReference>
<dbReference type="GO" id="GO:0005886">
    <property type="term" value="C:plasma membrane"/>
    <property type="evidence" value="ECO:0007669"/>
    <property type="project" value="UniProtKB-SubCell"/>
</dbReference>
<reference evidence="10" key="1">
    <citation type="journal article" date="2021" name="Mol. Ecol. Resour.">
        <title>Apolygus lucorum genome provides insights into omnivorousness and mesophyll feeding.</title>
        <authorList>
            <person name="Liu Y."/>
            <person name="Liu H."/>
            <person name="Wang H."/>
            <person name="Huang T."/>
            <person name="Liu B."/>
            <person name="Yang B."/>
            <person name="Yin L."/>
            <person name="Li B."/>
            <person name="Zhang Y."/>
            <person name="Zhang S."/>
            <person name="Jiang F."/>
            <person name="Zhang X."/>
            <person name="Ren Y."/>
            <person name="Wang B."/>
            <person name="Wang S."/>
            <person name="Lu Y."/>
            <person name="Wu K."/>
            <person name="Fan W."/>
            <person name="Wang G."/>
        </authorList>
    </citation>
    <scope>NUCLEOTIDE SEQUENCE</scope>
    <source>
        <strain evidence="10">12Hb</strain>
    </source>
</reference>
<keyword evidence="6 8" id="KW-1133">Transmembrane helix</keyword>
<evidence type="ECO:0000256" key="3">
    <source>
        <dbReference type="ARBA" id="ARBA00022475"/>
    </source>
</evidence>
<keyword evidence="11" id="KW-1185">Reference proteome</keyword>
<evidence type="ECO:0000256" key="8">
    <source>
        <dbReference type="SAM" id="Phobius"/>
    </source>
</evidence>
<feature type="transmembrane region" description="Helical" evidence="8">
    <location>
        <begin position="71"/>
        <end position="95"/>
    </location>
</feature>
<evidence type="ECO:0000313" key="11">
    <source>
        <dbReference type="Proteomes" id="UP000466442"/>
    </source>
</evidence>
<feature type="transmembrane region" description="Helical" evidence="8">
    <location>
        <begin position="373"/>
        <end position="395"/>
    </location>
</feature>
<protein>
    <recommendedName>
        <fullName evidence="9">Major facilitator superfamily (MFS) profile domain-containing protein</fullName>
    </recommendedName>
</protein>
<evidence type="ECO:0000256" key="1">
    <source>
        <dbReference type="ARBA" id="ARBA00004651"/>
    </source>
</evidence>
<dbReference type="Pfam" id="PF00083">
    <property type="entry name" value="Sugar_tr"/>
    <property type="match status" value="1"/>
</dbReference>
<feature type="transmembrane region" description="Helical" evidence="8">
    <location>
        <begin position="131"/>
        <end position="151"/>
    </location>
</feature>
<keyword evidence="4" id="KW-0762">Sugar transport</keyword>
<proteinExistence type="predicted"/>
<keyword evidence="7 8" id="KW-0472">Membrane</keyword>
<evidence type="ECO:0000256" key="7">
    <source>
        <dbReference type="ARBA" id="ARBA00023136"/>
    </source>
</evidence>
<evidence type="ECO:0000256" key="5">
    <source>
        <dbReference type="ARBA" id="ARBA00022692"/>
    </source>
</evidence>
<evidence type="ECO:0000256" key="4">
    <source>
        <dbReference type="ARBA" id="ARBA00022597"/>
    </source>
</evidence>
<dbReference type="OrthoDB" id="4142200at2759"/>
<evidence type="ECO:0000259" key="9">
    <source>
        <dbReference type="PROSITE" id="PS50850"/>
    </source>
</evidence>
<organism evidence="10 11">
    <name type="scientific">Apolygus lucorum</name>
    <name type="common">Small green plant bug</name>
    <name type="synonym">Lygocoris lucorum</name>
    <dbReference type="NCBI Taxonomy" id="248454"/>
    <lineage>
        <taxon>Eukaryota</taxon>
        <taxon>Metazoa</taxon>
        <taxon>Ecdysozoa</taxon>
        <taxon>Arthropoda</taxon>
        <taxon>Hexapoda</taxon>
        <taxon>Insecta</taxon>
        <taxon>Pterygota</taxon>
        <taxon>Neoptera</taxon>
        <taxon>Paraneoptera</taxon>
        <taxon>Hemiptera</taxon>
        <taxon>Heteroptera</taxon>
        <taxon>Panheteroptera</taxon>
        <taxon>Cimicomorpha</taxon>
        <taxon>Miridae</taxon>
        <taxon>Mirini</taxon>
        <taxon>Apolygus</taxon>
    </lineage>
</organism>
<dbReference type="Proteomes" id="UP000466442">
    <property type="component" value="Unassembled WGS sequence"/>
</dbReference>
<comment type="subcellular location">
    <subcellularLocation>
        <location evidence="1">Cell membrane</location>
        <topology evidence="1">Multi-pass membrane protein</topology>
    </subcellularLocation>
</comment>
<evidence type="ECO:0000256" key="2">
    <source>
        <dbReference type="ARBA" id="ARBA00022448"/>
    </source>
</evidence>
<dbReference type="InterPro" id="IPR005828">
    <property type="entry name" value="MFS_sugar_transport-like"/>
</dbReference>
<gene>
    <name evidence="10" type="ORF">GE061_010981</name>
</gene>
<dbReference type="GO" id="GO:0022857">
    <property type="term" value="F:transmembrane transporter activity"/>
    <property type="evidence" value="ECO:0007669"/>
    <property type="project" value="InterPro"/>
</dbReference>
<dbReference type="FunFam" id="1.20.1250.20:FF:000218">
    <property type="entry name" value="facilitated trehalose transporter Tret1"/>
    <property type="match status" value="1"/>
</dbReference>
<name>A0A8S9XWG0_APOLU</name>
<dbReference type="EMBL" id="WIXP02000003">
    <property type="protein sequence ID" value="KAF6213263.1"/>
    <property type="molecule type" value="Genomic_DNA"/>
</dbReference>
<keyword evidence="2" id="KW-0813">Transport</keyword>
<keyword evidence="3" id="KW-1003">Cell membrane</keyword>
<evidence type="ECO:0000313" key="10">
    <source>
        <dbReference type="EMBL" id="KAF6213263.1"/>
    </source>
</evidence>
<evidence type="ECO:0000256" key="6">
    <source>
        <dbReference type="ARBA" id="ARBA00022989"/>
    </source>
</evidence>
<feature type="transmembrane region" description="Helical" evidence="8">
    <location>
        <begin position="279"/>
        <end position="301"/>
    </location>
</feature>
<sequence>MKRLKAEKLITESQVGWVASAHEIGHFLSPFPAGYLVGRIGRLWCLLGAGLLCGLGWILVMLYEINFDHILLLYASRVTFGLAMGIVFTVVPLYIGEVAAPKNRGALSTLFQAMLYLGHLIEYSLGPYVSFTALTTVNLIITCAWLVSTICMKESPVYLVQAGKNDKALDNLAWLYGTSDRNILNAEFESTKEMLDSRQQRNFMDLFKQGYRAKLAIVCFAAASQRFTGMSSVVAYAASTFPSTKGFLNANEYTILFGFLVFAFTFVSASLIDSVGRRPLMILSAFGCGIAHATTAIYFGLNTSSATWLPFITITSFSILYSLGIGPIVNTLQGELFPPELKGYASSTVTVVHAATSFIVTKSFQTISNDVGLYVNFIIYAVLCFLSAGIAYMFVPETKQRPLMETQATDG</sequence>
<feature type="transmembrane region" description="Helical" evidence="8">
    <location>
        <begin position="307"/>
        <end position="329"/>
    </location>
</feature>